<feature type="transmembrane region" description="Helical" evidence="1">
    <location>
        <begin position="130"/>
        <end position="148"/>
    </location>
</feature>
<dbReference type="RefSeq" id="WP_352559773.1">
    <property type="nucleotide sequence ID" value="NZ_JAMYQB010000017.1"/>
</dbReference>
<proteinExistence type="predicted"/>
<evidence type="ECO:0000256" key="1">
    <source>
        <dbReference type="SAM" id="Phobius"/>
    </source>
</evidence>
<keyword evidence="3" id="KW-1185">Reference proteome</keyword>
<keyword evidence="1" id="KW-1133">Transmembrane helix</keyword>
<keyword evidence="1" id="KW-0812">Transmembrane</keyword>
<organism evidence="2 3">
    <name type="scientific">Mesorhizobium caraganae</name>
    <dbReference type="NCBI Taxonomy" id="483206"/>
    <lineage>
        <taxon>Bacteria</taxon>
        <taxon>Pseudomonadati</taxon>
        <taxon>Pseudomonadota</taxon>
        <taxon>Alphaproteobacteria</taxon>
        <taxon>Hyphomicrobiales</taxon>
        <taxon>Phyllobacteriaceae</taxon>
        <taxon>Mesorhizobium</taxon>
    </lineage>
</organism>
<keyword evidence="1" id="KW-0472">Membrane</keyword>
<gene>
    <name evidence="2" type="ORF">NKI36_20545</name>
</gene>
<evidence type="ECO:0000313" key="2">
    <source>
        <dbReference type="EMBL" id="MER9406426.1"/>
    </source>
</evidence>
<dbReference type="EMBL" id="JAMYQB010000017">
    <property type="protein sequence ID" value="MER9406426.1"/>
    <property type="molecule type" value="Genomic_DNA"/>
</dbReference>
<accession>A0ABV1Z379</accession>
<dbReference type="Proteomes" id="UP001433071">
    <property type="component" value="Unassembled WGS sequence"/>
</dbReference>
<evidence type="ECO:0000313" key="3">
    <source>
        <dbReference type="Proteomes" id="UP001433071"/>
    </source>
</evidence>
<name>A0ABV1Z379_9HYPH</name>
<protein>
    <submittedName>
        <fullName evidence="2">Uncharacterized protein</fullName>
    </submittedName>
</protein>
<sequence length="195" mass="21782">MRWKTHGTRQFNKAKETINLFSLGSCHAKETTGHCGPVLVGSLNGDLTGVKLAAGGGSGNPIAFLVLSAVPDVAGSLPTAFERRASIRTHKVRSNAFWVSHRTFRKSIDFRVDAEGRTGARGAKSRMKKFFLSLVSAAVLAGSMSIAVPEPAMARHWHGHRHHQVCRIVVKKKVVWRHGHKKVIRYKVKRCWWRW</sequence>
<reference evidence="2 3" key="1">
    <citation type="journal article" date="2024" name="Proc. Natl. Acad. Sci. U.S.A.">
        <title>The evolutionary genomics of adaptation to stress in wild rhizobium bacteria.</title>
        <authorList>
            <person name="Kehlet-Delgado H."/>
            <person name="Montoya A.P."/>
            <person name="Jensen K.T."/>
            <person name="Wendlandt C.E."/>
            <person name="Dexheimer C."/>
            <person name="Roberts M."/>
            <person name="Torres Martinez L."/>
            <person name="Friesen M.L."/>
            <person name="Griffitts J.S."/>
            <person name="Porter S.S."/>
        </authorList>
    </citation>
    <scope>NUCLEOTIDE SEQUENCE [LARGE SCALE GENOMIC DNA]</scope>
    <source>
        <strain evidence="2 3">M0641</strain>
    </source>
</reference>
<comment type="caution">
    <text evidence="2">The sequence shown here is derived from an EMBL/GenBank/DDBJ whole genome shotgun (WGS) entry which is preliminary data.</text>
</comment>